<dbReference type="GO" id="GO:0045505">
    <property type="term" value="F:dynein intermediate chain binding"/>
    <property type="evidence" value="ECO:0007669"/>
    <property type="project" value="InterPro"/>
</dbReference>
<evidence type="ECO:0000256" key="2">
    <source>
        <dbReference type="SAM" id="MobiDB-lite"/>
    </source>
</evidence>
<dbReference type="Gene3D" id="1.10.287.2620">
    <property type="match status" value="1"/>
</dbReference>
<feature type="coiled-coil region" evidence="1">
    <location>
        <begin position="3191"/>
        <end position="3232"/>
    </location>
</feature>
<accession>A0A8J6BAB9</accession>
<dbReference type="Gene3D" id="3.40.50.300">
    <property type="entry name" value="P-loop containing nucleotide triphosphate hydrolases"/>
    <property type="match status" value="2"/>
</dbReference>
<organism evidence="4 5">
    <name type="scientific">Carpediemonas membranifera</name>
    <dbReference type="NCBI Taxonomy" id="201153"/>
    <lineage>
        <taxon>Eukaryota</taxon>
        <taxon>Metamonada</taxon>
        <taxon>Carpediemonas-like organisms</taxon>
        <taxon>Carpediemonas</taxon>
    </lineage>
</organism>
<protein>
    <submittedName>
        <fullName evidence="4">Dynein heavy chain, N-terminal region 2</fullName>
    </submittedName>
</protein>
<feature type="region of interest" description="Disordered" evidence="2">
    <location>
        <begin position="2726"/>
        <end position="2759"/>
    </location>
</feature>
<dbReference type="Pfam" id="PF08393">
    <property type="entry name" value="DHC_N2"/>
    <property type="match status" value="1"/>
</dbReference>
<feature type="region of interest" description="Disordered" evidence="2">
    <location>
        <begin position="216"/>
        <end position="260"/>
    </location>
</feature>
<feature type="compositionally biased region" description="Pro residues" evidence="2">
    <location>
        <begin position="243"/>
        <end position="260"/>
    </location>
</feature>
<evidence type="ECO:0000313" key="5">
    <source>
        <dbReference type="Proteomes" id="UP000717585"/>
    </source>
</evidence>
<dbReference type="Gene3D" id="1.20.920.20">
    <property type="match status" value="1"/>
</dbReference>
<keyword evidence="5" id="KW-1185">Reference proteome</keyword>
<dbReference type="Gene3D" id="1.20.140.100">
    <property type="entry name" value="Dynein heavy chain, N-terminal domain 2"/>
    <property type="match status" value="1"/>
</dbReference>
<gene>
    <name evidence="4" type="ORF">J8273_0924</name>
</gene>
<dbReference type="InterPro" id="IPR026983">
    <property type="entry name" value="DHC"/>
</dbReference>
<feature type="domain" description="Dynein heavy chain linker" evidence="3">
    <location>
        <begin position="806"/>
        <end position="1256"/>
    </location>
</feature>
<feature type="compositionally biased region" description="Acidic residues" evidence="2">
    <location>
        <begin position="228"/>
        <end position="242"/>
    </location>
</feature>
<evidence type="ECO:0000259" key="3">
    <source>
        <dbReference type="Pfam" id="PF08393"/>
    </source>
</evidence>
<dbReference type="PANTHER" id="PTHR45703:SF36">
    <property type="entry name" value="DYNEIN HEAVY CHAIN, CYTOPLASMIC"/>
    <property type="match status" value="1"/>
</dbReference>
<proteinExistence type="predicted"/>
<feature type="coiled-coil region" evidence="1">
    <location>
        <begin position="3026"/>
        <end position="3053"/>
    </location>
</feature>
<dbReference type="GO" id="GO:0051959">
    <property type="term" value="F:dynein light intermediate chain binding"/>
    <property type="evidence" value="ECO:0007669"/>
    <property type="project" value="InterPro"/>
</dbReference>
<feature type="region of interest" description="Disordered" evidence="2">
    <location>
        <begin position="25"/>
        <end position="74"/>
    </location>
</feature>
<feature type="compositionally biased region" description="Polar residues" evidence="2">
    <location>
        <begin position="46"/>
        <end position="62"/>
    </location>
</feature>
<dbReference type="InterPro" id="IPR013602">
    <property type="entry name" value="Dynein_heavy_linker"/>
</dbReference>
<dbReference type="GO" id="GO:0030286">
    <property type="term" value="C:dynein complex"/>
    <property type="evidence" value="ECO:0007669"/>
    <property type="project" value="InterPro"/>
</dbReference>
<dbReference type="Proteomes" id="UP000717585">
    <property type="component" value="Unassembled WGS sequence"/>
</dbReference>
<feature type="compositionally biased region" description="Polar residues" evidence="2">
    <location>
        <begin position="2732"/>
        <end position="2751"/>
    </location>
</feature>
<dbReference type="InterPro" id="IPR042222">
    <property type="entry name" value="Dynein_2_N"/>
</dbReference>
<evidence type="ECO:0000313" key="4">
    <source>
        <dbReference type="EMBL" id="KAG9397429.1"/>
    </source>
</evidence>
<sequence length="4361" mass="479816">MKSRKPAKAPLYKLDETVLNRILSSADDKIASARPSTKRTLPAISSRKNATTKPKSAEQTHNPRGRLVPHDSLPLSQIPVPRPRAISWGSDPDRLHARIAERVGSTFQADIDDAVRSFLVANNTKPLARPPWTYEEAGRVIAPIPVIAIMQPDMIVSMIMIREALVNLECAWEDKMVIESVNRRFMAKNDLTDVLIARKLYQQERERIESLYKTEFKRTSSSRPTSDDLSDVSADSEDETDPEIPPPPEQQPMAMPPLPESLPDNFLMTTPIILFFTRFDMTTVGVQTDIAVRWVGEILDRCVDSPMSVGDILPDRFARRLRLEMGQILGEALISRADRLIDALSAPRLLLTIRVRVTPHARLEGALRGTEVGERLLHMVKILNEVVTSANPAQPTVLRELDTLVASSRMATFITGTDAPIALGPLLDTLSVEMHPMHEDIMDSLHHSWDTMVDSFQNIAGPGGVVKLPPGIEQRVASRLEKLEVIVGEALVRVQEECVTKIRPAAAAVSQFYRVGLSEAFKRAFPRYSGPHIVNIVNERHVRRAIMLSTGGSWPTKPLKSDAVDLNVVSQTMSDITRMTADIESIQGLMKFPPFALSLHPLKYTAISILHHAKMDLLSETHQRVSLRVARSLKAQVNFERKLNRIPRSPDDIVKLRDALEAAGPTIDQLHESIESDLRPVLNLLHENRYYTRDAVTQSFYKLIGASERIGRLQRLTNLRLESAGHQFSVHFMEKARSIKESFTEMGPSIQRALVLEGGSADENYTLVSRTREEMDTLFDECAVLNRHERIIGMTPTDFSLIRSTVELIKNVCHVWHVSAHWTVTKSALMYGELLVQNPDEAKNLINEESVTLRRLKVDLSDYGSPMRTAERVLQDFSAFSKHLPLIAALCNPMLRDRHWEALAKETGFAFKPAYGMTFASILEQYDFTPYIAAIQRIASQASHELEVEHGVAEIKSSFEQLMLHTIPYNLWLHVQDETAMQASLPHTARGWGTPTGEEEELTEHEDADRTTVISDIPEVLAKISDLVFRVKFLFHSTYASAFKEQLAAWTRKTGNISRLLEKLSHAQTMWTSIKPLYTAAEVRAKLPADARCFDQVAGEWEKQVGAVISQFPRLSSLLAELKEDKVDSYITRYDKLTRALSSFLEAERLACPWLFFLSDPELMDFLSTTANPGTLHQSPYIAMIPGATGLSRAQPDEIDLKTYEGIPMAHLYNGVRTVYGETVVITPPVFSAKGKCTDWISALSTAISDSLYSSAKPALRDYAKAFESGSDESVTQALYKWPQALIPVGIGFAVTTLIDSALESPSPKDGLIAIEARLLGLCTSLRPHLLATYRKVPESSDRRTSSLVRRMVVTLNYIVLYYVDVLRDLLEDSTHWRSHMRVYLNDQRPTICFGASCVDFGYQLAPPLVRPLATMLDALHETIHIPGIPVHALSGQLAMGKKTMYTDYGALTGHVIRRVPTVPFGQSRHDACTQHLMTTVLRYIRGAVAAGLWLVITVDQASPPTLLSVLAEVIRSVRDALAARASTVNLIGTNIPFRSTTKLFISGVIPQYHTDLRLTARPVQFHPPSPEVLDLVQLQSHGVRNAEAIGEIVAEWMGMFGRGIKGVARSAYLLQMLQYALRVLFEDDEDDEYRAFKAAFKHEWLSSVPARLYDSALSYMDRVFETEDQRPSPEAETALLRRCVRRAMDRQQIMQTTGLVNTVVDVMKSIRLVAQQNTARDITVSRGVVIAAPPLAGKSTVRRLAFEALSVLGRSVEDPFAEILVPTNAQVPFSVDEYVICPEAIGGGLMWGFYDSESGFRPGTLETLISSLSAEYLGRGDPGTAAKLRALLTHSYKQETALVGESIPQPQHPPTLSVTPSRMNLKRQEKANFIVLDGEIESFAGLINAIQPNFDIQFSNGTTVTIPSSTIIMIESTGMGQLPPAVFASYRVHMIEQSVIYAEAALRREFDARMAKIAADPFGIDDVTLLEVFDKKERGAVDLSKWSPNTRLARQLEAVLTSLLLGYDRIESVYRVTIGVHAARTIASVAAATLHRLFTEIRDRISASTQARGDIFMQLDARTSAHRDELPANQEGEALAVRIACGDLALIEATTAAIKSVVTMLDLSGIAPDRVAKLESWFREQACSALATGDGFLLDVPSSAKDPERPHSSIFSGAYGTFITMSSSDRVDTIRLAVSYEPSTIFHDDYLDMSSLTRPVVDPPQCAADLNAMDVIPMLQAIHVPVILGHVVGSGSKHLLAAVAAKCSETGSVTMLTLPNTSGAEQDLSPYEPASVYESDIAPGTLVQSMLGSFIDTKLMASGPRTFKPKDDKPFSTLVIAQLDAVNISTDAASCNRAVAYGMLSEIMDTKSAISSSSATNDARQFFDFFSTVVQMEIPSRRSTDIQVDPIRRRALARSVCVPCHYPSKRDMRARVQYIGAEIIKRMGIIDDPVLPRMVAAMRVGVALSAELYTVLHTAGEVVPGVASIFTHGRVTQLLAAFARIMLVEEANPAVIWVTLHEDVLSACYHGSTYKDIVQGLVSNSIGDEYGDLDRLSDPIAFRHVACQLDPAIDFEQHTLEETLDRLAKTDIPVLGFSSKTLVERLLPESVLTAGTPPVLPAVDTIMATIAPMVHPPTAFHNTLVTGDAIGLHATQFHPRLVTIVTNSHTGGHAMTLHAVGLLSHVEDAIGVVYDNRGLAHPLIHGKKLQDAVASAREAHDDLEETGHADGRAFALLHKALGRDDAAQPASRPTTRSLAPPDQSTSSSRPPSAVEAPRKIVETLETPTERWRQYLVGVVACAALGKTYAVIPACANPSLHSKMLRDVSWLIHGYLPDMSPMEKNAVRQLFSSETGDPYKTLRHRVCGNVTVIMHVDPAIFHTMALDFPNASRFIRRGLTVALPSLTTHSALTLLERCCVPHRPSGITTVALPAPSFSPHLPLIHGLRLPHRLLRVIVEVYQTAFASTTVSSVTLPSAIQQTGMVVAALYQQRLTTLQHDHTVLTMALDRLERAERSVRAILAEINRLEPLLEESKKQLLKMRMVAEADKAKRDELTAKATRLRESVSEKSAEIEALTTAVAQLISSSSEGVTKSFNRLVAAKRADIGALRAKQPTGSLMTILECICIIKGLTPRVIMENGRETGFDYWPEAKLMISDTKFVQSLEYIEGVPTQALREVGERLSDPAMQGRPKKPTVAADLGKWVNSFYKLKSAELEVKPKQARAEMLREEVENEKEELVSVEAELADVISSAEENLEKLDTVKHECDDVSKHITELTADHARTIAMVKAFFNERGLWAAIASTYSSMIQNAPGDSLRAGIWVCALAGMDDAARRAVLQQTFLLLSSHGVHFTQQANVSDILLGDSRLADVTTVSLHYPPVEIRRAQTAPLRTARSRSISSASMMVGTPRSRASAQQFKSATAYEPAPHVVDGENALLFVAGSPHHSPALRLLSVAGFSDPLLPKAWPKAVKRPAPELLSLESVSSVEGWPARVLRAPDFTHPLLFCRGTQIPQLVDAVRAMESTQGRQTTVVYAPTTVKGQSRSLVVRSLLDTVIKAAAVGSCLILTGVGTKDAVPTVTALMSELEWFVSASPEYKMALAQDEVPLETWERISERQEASMDADMSVFNTTTDFSQESASDSDESLLDSPRLAMEMELAETDVSATITDTHSSQREIDDLIAFHDLVSFLKSAHSIYIRFGATVTRVHRQFRLIFHTQSMEAARLNCSHLLGSHLSPLVLPDSFERTAAQMTNDMMRIVEPDRLGTLRSSREEVCRTGFEHHNQEILAAYSTAVGGLDTHDDTLTGLSEARTAHNKAVQHAQDALFAVAPTFEVTTRSLAVVYLVANVVGGELHWPMIGPNFEIACADLKTRSDALVSIPNNLRHFMRIFISNMLQSLAAVAPPGLVQACSLLLSACVAVIETLELPDDRVVIFEDIIKITAGDALPFIRGDPSPPSATQETWLSVDQHKEVQRLVSLHPRFSANNALLNSLETEQEAWQEWIGGLRSGWDIHHGPPRPFRLHQDISKSMLTAREASTTVELSAIDLLCLVRALVPGTLSVVSAMLSQAVFSATYNMQLVNTSLLLSSPLYQQDHLFRFLASSIENSPAIDHALVVEVTDPAAAIEPLSCSYSGTRLYLPQTNAELAATVTSAIERGLPVLSSVKPVHTDLLLTLLHSVSDARVSSGFHLLILQYPGDSNSGLESLPRVRVFPLLERPTFQERALNFMSRGYMTMKTQCAGRTEMVDAASEFVATCFAIASAVDAFSDEILRCLLMLANNRGPTAATDTVTVFGSMVCPDKTQAMLAVVKKTRAIDWGSDLRNLASQMRMAGLQHVDARNALARVSAHIPRAFPEEVGGVTGGAGTWDNIVCALRPKKELG</sequence>
<dbReference type="PANTHER" id="PTHR45703">
    <property type="entry name" value="DYNEIN HEAVY CHAIN"/>
    <property type="match status" value="1"/>
</dbReference>
<comment type="caution">
    <text evidence="4">The sequence shown here is derived from an EMBL/GenBank/DDBJ whole genome shotgun (WGS) entry which is preliminary data.</text>
</comment>
<feature type="region of interest" description="Disordered" evidence="2">
    <location>
        <begin position="989"/>
        <end position="1009"/>
    </location>
</feature>
<dbReference type="InterPro" id="IPR027417">
    <property type="entry name" value="P-loop_NTPase"/>
</dbReference>
<dbReference type="EMBL" id="JAHDYR010000002">
    <property type="protein sequence ID" value="KAG9397429.1"/>
    <property type="molecule type" value="Genomic_DNA"/>
</dbReference>
<reference evidence="4" key="1">
    <citation type="submission" date="2021-05" db="EMBL/GenBank/DDBJ databases">
        <title>A free-living protist that lacks canonical eukaryotic 1 DNA replication and segregation systems.</title>
        <authorList>
            <person name="Salas-Leiva D.E."/>
            <person name="Tromer E.C."/>
            <person name="Curtis B.A."/>
            <person name="Jerlstrom-Hultqvist J."/>
            <person name="Kolisko M."/>
            <person name="Yi Z."/>
            <person name="Salas-Leiva J.S."/>
            <person name="Gallot-Lavallee L."/>
            <person name="Kops G.J.P.L."/>
            <person name="Archibald J.M."/>
            <person name="Simpson A.G.B."/>
            <person name="Roger A.J."/>
        </authorList>
    </citation>
    <scope>NUCLEOTIDE SEQUENCE</scope>
    <source>
        <strain evidence="4">BICM</strain>
    </source>
</reference>
<evidence type="ECO:0000256" key="1">
    <source>
        <dbReference type="SAM" id="Coils"/>
    </source>
</evidence>
<name>A0A8J6BAB9_9EUKA</name>
<dbReference type="GO" id="GO:0007018">
    <property type="term" value="P:microtubule-based movement"/>
    <property type="evidence" value="ECO:0007669"/>
    <property type="project" value="InterPro"/>
</dbReference>
<keyword evidence="1" id="KW-0175">Coiled coil</keyword>